<dbReference type="AlphaFoldDB" id="A0A9J6AC06"/>
<dbReference type="Proteomes" id="UP000824120">
    <property type="component" value="Chromosome 2"/>
</dbReference>
<sequence>MSNLFYVVSIQGWNHLFEPPVPYLHEPEVREFFYKIELLESGGITTTVRNVEICPDEEILGIIIGVLWKEFERSKIVNHPVTSQNLPQNVEMSRMQGY</sequence>
<evidence type="ECO:0000313" key="1">
    <source>
        <dbReference type="EMBL" id="KAG5621722.1"/>
    </source>
</evidence>
<protein>
    <submittedName>
        <fullName evidence="1">Uncharacterized protein</fullName>
    </submittedName>
</protein>
<accession>A0A9J6AC06</accession>
<name>A0A9J6AC06_SOLCO</name>
<proteinExistence type="predicted"/>
<reference evidence="1 2" key="1">
    <citation type="submission" date="2020-09" db="EMBL/GenBank/DDBJ databases">
        <title>De no assembly of potato wild relative species, Solanum commersonii.</title>
        <authorList>
            <person name="Cho K."/>
        </authorList>
    </citation>
    <scope>NUCLEOTIDE SEQUENCE [LARGE SCALE GENOMIC DNA]</scope>
    <source>
        <strain evidence="1">LZ3.2</strain>
        <tissue evidence="1">Leaf</tissue>
    </source>
</reference>
<dbReference type="OrthoDB" id="1325618at2759"/>
<organism evidence="1 2">
    <name type="scientific">Solanum commersonii</name>
    <name type="common">Commerson's wild potato</name>
    <name type="synonym">Commerson's nightshade</name>
    <dbReference type="NCBI Taxonomy" id="4109"/>
    <lineage>
        <taxon>Eukaryota</taxon>
        <taxon>Viridiplantae</taxon>
        <taxon>Streptophyta</taxon>
        <taxon>Embryophyta</taxon>
        <taxon>Tracheophyta</taxon>
        <taxon>Spermatophyta</taxon>
        <taxon>Magnoliopsida</taxon>
        <taxon>eudicotyledons</taxon>
        <taxon>Gunneridae</taxon>
        <taxon>Pentapetalae</taxon>
        <taxon>asterids</taxon>
        <taxon>lamiids</taxon>
        <taxon>Solanales</taxon>
        <taxon>Solanaceae</taxon>
        <taxon>Solanoideae</taxon>
        <taxon>Solaneae</taxon>
        <taxon>Solanum</taxon>
    </lineage>
</organism>
<gene>
    <name evidence="1" type="ORF">H5410_006940</name>
</gene>
<evidence type="ECO:0000313" key="2">
    <source>
        <dbReference type="Proteomes" id="UP000824120"/>
    </source>
</evidence>
<comment type="caution">
    <text evidence="1">The sequence shown here is derived from an EMBL/GenBank/DDBJ whole genome shotgun (WGS) entry which is preliminary data.</text>
</comment>
<keyword evidence="2" id="KW-1185">Reference proteome</keyword>
<dbReference type="EMBL" id="JACXVP010000002">
    <property type="protein sequence ID" value="KAG5621722.1"/>
    <property type="molecule type" value="Genomic_DNA"/>
</dbReference>